<evidence type="ECO:0000313" key="2">
    <source>
        <dbReference type="Proteomes" id="UP000029492"/>
    </source>
</evidence>
<sequence length="86" mass="9438">MKLPIRGALFMICSIQIRSAMHPGPETRPAEIRLREAETIAFADHRAAKGDGTAPRPARRLIAWDYAVAGRRRTISPRLPPAGPSP</sequence>
<name>A0A089QDI7_9HYPH</name>
<reference evidence="1 2" key="1">
    <citation type="journal article" date="2014" name="PLoS ONE">
        <title>Genome Information of Methylobacterium oryzae, a Plant-Probiotic Methylotroph in the Phyllosphere.</title>
        <authorList>
            <person name="Kwak M.J."/>
            <person name="Jeong H."/>
            <person name="Madhaiyan M."/>
            <person name="Lee Y."/>
            <person name="Sa T.M."/>
            <person name="Oh T.K."/>
            <person name="Kim J.F."/>
        </authorList>
    </citation>
    <scope>NUCLEOTIDE SEQUENCE [LARGE SCALE GENOMIC DNA]</scope>
    <source>
        <strain evidence="1 2">CBMB20</strain>
    </source>
</reference>
<evidence type="ECO:0000313" key="1">
    <source>
        <dbReference type="EMBL" id="AIQ92649.1"/>
    </source>
</evidence>
<dbReference type="KEGG" id="mor:MOC_4894"/>
<dbReference type="EMBL" id="CP003811">
    <property type="protein sequence ID" value="AIQ92649.1"/>
    <property type="molecule type" value="Genomic_DNA"/>
</dbReference>
<dbReference type="AlphaFoldDB" id="A0A089QDI7"/>
<dbReference type="STRING" id="693986.MOC_4894"/>
<gene>
    <name evidence="1" type="ORF">MOC_4894</name>
</gene>
<dbReference type="HOGENOM" id="CLU_2494339_0_0_5"/>
<proteinExistence type="predicted"/>
<keyword evidence="2" id="KW-1185">Reference proteome</keyword>
<accession>A0A089QDI7</accession>
<dbReference type="Proteomes" id="UP000029492">
    <property type="component" value="Chromosome"/>
</dbReference>
<organism evidence="1 2">
    <name type="scientific">Methylobacterium oryzae CBMB20</name>
    <dbReference type="NCBI Taxonomy" id="693986"/>
    <lineage>
        <taxon>Bacteria</taxon>
        <taxon>Pseudomonadati</taxon>
        <taxon>Pseudomonadota</taxon>
        <taxon>Alphaproteobacteria</taxon>
        <taxon>Hyphomicrobiales</taxon>
        <taxon>Methylobacteriaceae</taxon>
        <taxon>Methylobacterium</taxon>
    </lineage>
</organism>
<protein>
    <submittedName>
        <fullName evidence="1">Protein of unassigned function</fullName>
    </submittedName>
</protein>